<protein>
    <submittedName>
        <fullName evidence="2">Uncharacterized protein</fullName>
    </submittedName>
</protein>
<accession>A0A1X6YY49</accession>
<evidence type="ECO:0000313" key="3">
    <source>
        <dbReference type="Proteomes" id="UP000193061"/>
    </source>
</evidence>
<evidence type="ECO:0000256" key="1">
    <source>
        <dbReference type="SAM" id="MobiDB-lite"/>
    </source>
</evidence>
<feature type="compositionally biased region" description="Basic and acidic residues" evidence="1">
    <location>
        <begin position="1"/>
        <end position="23"/>
    </location>
</feature>
<organism evidence="2 3">
    <name type="scientific">Roseovarius albus</name>
    <dbReference type="NCBI Taxonomy" id="1247867"/>
    <lineage>
        <taxon>Bacteria</taxon>
        <taxon>Pseudomonadati</taxon>
        <taxon>Pseudomonadota</taxon>
        <taxon>Alphaproteobacteria</taxon>
        <taxon>Rhodobacterales</taxon>
        <taxon>Roseobacteraceae</taxon>
        <taxon>Roseovarius</taxon>
    </lineage>
</organism>
<gene>
    <name evidence="2" type="ORF">ROA7450_01600</name>
</gene>
<proteinExistence type="predicted"/>
<dbReference type="RefSeq" id="WP_143534400.1">
    <property type="nucleotide sequence ID" value="NZ_FWFX01000004.1"/>
</dbReference>
<dbReference type="Proteomes" id="UP000193061">
    <property type="component" value="Unassembled WGS sequence"/>
</dbReference>
<dbReference type="AlphaFoldDB" id="A0A1X6YY49"/>
<evidence type="ECO:0000313" key="2">
    <source>
        <dbReference type="EMBL" id="SLN34752.1"/>
    </source>
</evidence>
<keyword evidence="3" id="KW-1185">Reference proteome</keyword>
<feature type="region of interest" description="Disordered" evidence="1">
    <location>
        <begin position="1"/>
        <end position="26"/>
    </location>
</feature>
<dbReference type="OrthoDB" id="7860821at2"/>
<name>A0A1X6YY49_9RHOB</name>
<sequence>MKDSFPERPKIEIADKPNDHESLGRSVPHAIRSSSPVISMAHKFATMADKHYMSADHCLLYLARRVGYVRQYRERSQNFFGRLINKIMGDDPEVVPLSGAVVAGVLTFLGDPLPKTFDRGQDYNLRFDIADKLLSRMLEKAEVEGMLK</sequence>
<reference evidence="2 3" key="1">
    <citation type="submission" date="2017-03" db="EMBL/GenBank/DDBJ databases">
        <authorList>
            <person name="Afonso C.L."/>
            <person name="Miller P.J."/>
            <person name="Scott M.A."/>
            <person name="Spackman E."/>
            <person name="Goraichik I."/>
            <person name="Dimitrov K.M."/>
            <person name="Suarez D.L."/>
            <person name="Swayne D.E."/>
        </authorList>
    </citation>
    <scope>NUCLEOTIDE SEQUENCE [LARGE SCALE GENOMIC DNA]</scope>
    <source>
        <strain evidence="2 3">CECT 7450</strain>
    </source>
</reference>
<dbReference type="EMBL" id="FWFX01000004">
    <property type="protein sequence ID" value="SLN34752.1"/>
    <property type="molecule type" value="Genomic_DNA"/>
</dbReference>